<reference evidence="4 5" key="1">
    <citation type="submission" date="2023-09" db="EMBL/GenBank/DDBJ databases">
        <title>Pyrofollis japonicus gen. nov. sp. nov., a novel member of the family Pyrodictiaceae isolated from the Iheya North hydrothermal field.</title>
        <authorList>
            <person name="Miyazaki U."/>
            <person name="Sanari M."/>
            <person name="Tame A."/>
            <person name="Kitajima M."/>
            <person name="Okamoto A."/>
            <person name="Sawayama S."/>
            <person name="Miyazaki J."/>
            <person name="Takai K."/>
            <person name="Nakagawa S."/>
        </authorList>
    </citation>
    <scope>NUCLEOTIDE SEQUENCE [LARGE SCALE GENOMIC DNA]</scope>
    <source>
        <strain evidence="4 5">AV2</strain>
    </source>
</reference>
<dbReference type="CDD" id="cd04688">
    <property type="entry name" value="NUDIX_Hydrolase"/>
    <property type="match status" value="1"/>
</dbReference>
<dbReference type="PANTHER" id="PTHR43046">
    <property type="entry name" value="GDP-MANNOSE MANNOSYL HYDROLASE"/>
    <property type="match status" value="1"/>
</dbReference>
<dbReference type="PANTHER" id="PTHR43046:SF14">
    <property type="entry name" value="MUTT_NUDIX FAMILY PROTEIN"/>
    <property type="match status" value="1"/>
</dbReference>
<gene>
    <name evidence="4" type="ORF">PABY_16060</name>
</gene>
<sequence>MLFRVTARCIIMRDGLILVQLSKKGDFYRLPGGRVRPEETVLQGLQRELREELGISDIGEAKLAFIVESFYRRRSGIVHEIGFYFICSLGDAEIKPREEHLKLRWVRPDELDVDNFRPSALAKYLRKLDGSSDVYPQYIINVDVGRI</sequence>
<name>A0ABN6ZP83_9CREN</name>
<evidence type="ECO:0000313" key="4">
    <source>
        <dbReference type="EMBL" id="BES82039.1"/>
    </source>
</evidence>
<evidence type="ECO:0000313" key="5">
    <source>
        <dbReference type="Proteomes" id="UP001341135"/>
    </source>
</evidence>
<comment type="cofactor">
    <cofactor evidence="1">
        <name>Mg(2+)</name>
        <dbReference type="ChEBI" id="CHEBI:18420"/>
    </cofactor>
</comment>
<dbReference type="EMBL" id="AP028907">
    <property type="protein sequence ID" value="BES82039.1"/>
    <property type="molecule type" value="Genomic_DNA"/>
</dbReference>
<dbReference type="PROSITE" id="PS51462">
    <property type="entry name" value="NUDIX"/>
    <property type="match status" value="1"/>
</dbReference>
<evidence type="ECO:0000256" key="1">
    <source>
        <dbReference type="ARBA" id="ARBA00001946"/>
    </source>
</evidence>
<evidence type="ECO:0000259" key="3">
    <source>
        <dbReference type="PROSITE" id="PS51462"/>
    </source>
</evidence>
<feature type="domain" description="Nudix hydrolase" evidence="3">
    <location>
        <begin position="2"/>
        <end position="129"/>
    </location>
</feature>
<dbReference type="Gene3D" id="3.90.79.10">
    <property type="entry name" value="Nucleoside Triphosphate Pyrophosphohydrolase"/>
    <property type="match status" value="1"/>
</dbReference>
<dbReference type="Pfam" id="PF00293">
    <property type="entry name" value="NUDIX"/>
    <property type="match status" value="1"/>
</dbReference>
<dbReference type="SUPFAM" id="SSF55811">
    <property type="entry name" value="Nudix"/>
    <property type="match status" value="1"/>
</dbReference>
<dbReference type="PROSITE" id="PS00893">
    <property type="entry name" value="NUDIX_BOX"/>
    <property type="match status" value="1"/>
</dbReference>
<dbReference type="InterPro" id="IPR000086">
    <property type="entry name" value="NUDIX_hydrolase_dom"/>
</dbReference>
<keyword evidence="5" id="KW-1185">Reference proteome</keyword>
<evidence type="ECO:0000256" key="2">
    <source>
        <dbReference type="ARBA" id="ARBA00022801"/>
    </source>
</evidence>
<accession>A0ABN6ZP83</accession>
<dbReference type="InterPro" id="IPR015797">
    <property type="entry name" value="NUDIX_hydrolase-like_dom_sf"/>
</dbReference>
<protein>
    <recommendedName>
        <fullName evidence="3">Nudix hydrolase domain-containing protein</fullName>
    </recommendedName>
</protein>
<dbReference type="Proteomes" id="UP001341135">
    <property type="component" value="Chromosome"/>
</dbReference>
<keyword evidence="2" id="KW-0378">Hydrolase</keyword>
<dbReference type="InterPro" id="IPR020084">
    <property type="entry name" value="NUDIX_hydrolase_CS"/>
</dbReference>
<proteinExistence type="predicted"/>
<organism evidence="4 5">
    <name type="scientific">Pyrodictium abyssi</name>
    <dbReference type="NCBI Taxonomy" id="54256"/>
    <lineage>
        <taxon>Archaea</taxon>
        <taxon>Thermoproteota</taxon>
        <taxon>Thermoprotei</taxon>
        <taxon>Desulfurococcales</taxon>
        <taxon>Pyrodictiaceae</taxon>
        <taxon>Pyrodictium</taxon>
    </lineage>
</organism>